<proteinExistence type="predicted"/>
<name>A0AA35VPU1_9SAUR</name>
<protein>
    <submittedName>
        <fullName evidence="1">Uncharacterized protein</fullName>
    </submittedName>
</protein>
<dbReference type="AlphaFoldDB" id="A0AA35VPU1"/>
<dbReference type="EMBL" id="CANTUW010000016">
    <property type="protein sequence ID" value="CAI7934954.1"/>
    <property type="molecule type" value="Genomic_DNA"/>
</dbReference>
<accession>A0AA35VPU1</accession>
<organism evidence="1 2">
    <name type="scientific">Podarcis lilfordi</name>
    <name type="common">Lilford's wall lizard</name>
    <dbReference type="NCBI Taxonomy" id="74358"/>
    <lineage>
        <taxon>Eukaryota</taxon>
        <taxon>Metazoa</taxon>
        <taxon>Chordata</taxon>
        <taxon>Craniata</taxon>
        <taxon>Vertebrata</taxon>
        <taxon>Euteleostomi</taxon>
        <taxon>Lepidosauria</taxon>
        <taxon>Squamata</taxon>
        <taxon>Bifurcata</taxon>
        <taxon>Unidentata</taxon>
        <taxon>Episquamata</taxon>
        <taxon>Laterata</taxon>
        <taxon>Lacertibaenia</taxon>
        <taxon>Lacertidae</taxon>
        <taxon>Podarcis</taxon>
    </lineage>
</organism>
<comment type="caution">
    <text evidence="1">The sequence shown here is derived from an EMBL/GenBank/DDBJ whole genome shotgun (WGS) entry which is preliminary data.</text>
</comment>
<gene>
    <name evidence="1" type="ORF">PODLI_1B003984</name>
</gene>
<reference evidence="1" key="1">
    <citation type="submission" date="2022-12" db="EMBL/GenBank/DDBJ databases">
        <authorList>
            <person name="Alioto T."/>
            <person name="Alioto T."/>
            <person name="Gomez Garrido J."/>
        </authorList>
    </citation>
    <scope>NUCLEOTIDE SEQUENCE</scope>
</reference>
<evidence type="ECO:0000313" key="2">
    <source>
        <dbReference type="Proteomes" id="UP001178461"/>
    </source>
</evidence>
<sequence>MLAEMGLTLGKILSGSCKLVATTASCGRKFHNVRFVKKYFLSLMCPESSSVQLWVFTPYSICSLTGLGLKASKYSLDRAVLIFALLIFPPKLAGFWIKHWITFCI</sequence>
<dbReference type="Proteomes" id="UP001178461">
    <property type="component" value="Unassembled WGS sequence"/>
</dbReference>
<keyword evidence="2" id="KW-1185">Reference proteome</keyword>
<evidence type="ECO:0000313" key="1">
    <source>
        <dbReference type="EMBL" id="CAI7934954.1"/>
    </source>
</evidence>